<dbReference type="Proteomes" id="UP000027265">
    <property type="component" value="Unassembled WGS sequence"/>
</dbReference>
<organism evidence="2 3">
    <name type="scientific">Jaapia argillacea MUCL 33604</name>
    <dbReference type="NCBI Taxonomy" id="933084"/>
    <lineage>
        <taxon>Eukaryota</taxon>
        <taxon>Fungi</taxon>
        <taxon>Dikarya</taxon>
        <taxon>Basidiomycota</taxon>
        <taxon>Agaricomycotina</taxon>
        <taxon>Agaricomycetes</taxon>
        <taxon>Agaricomycetidae</taxon>
        <taxon>Jaapiales</taxon>
        <taxon>Jaapiaceae</taxon>
        <taxon>Jaapia</taxon>
    </lineage>
</organism>
<dbReference type="AlphaFoldDB" id="A0A067QJV2"/>
<dbReference type="InParanoid" id="A0A067QJV2"/>
<protein>
    <recommendedName>
        <fullName evidence="1">F-box domain-containing protein</fullName>
    </recommendedName>
</protein>
<gene>
    <name evidence="2" type="ORF">JAAARDRAFT_75519</name>
</gene>
<evidence type="ECO:0000313" key="3">
    <source>
        <dbReference type="Proteomes" id="UP000027265"/>
    </source>
</evidence>
<feature type="domain" description="F-box" evidence="1">
    <location>
        <begin position="101"/>
        <end position="148"/>
    </location>
</feature>
<evidence type="ECO:0000313" key="2">
    <source>
        <dbReference type="EMBL" id="KDQ62891.1"/>
    </source>
</evidence>
<proteinExistence type="predicted"/>
<reference evidence="3" key="1">
    <citation type="journal article" date="2014" name="Proc. Natl. Acad. Sci. U.S.A.">
        <title>Extensive sampling of basidiomycete genomes demonstrates inadequacy of the white-rot/brown-rot paradigm for wood decay fungi.</title>
        <authorList>
            <person name="Riley R."/>
            <person name="Salamov A.A."/>
            <person name="Brown D.W."/>
            <person name="Nagy L.G."/>
            <person name="Floudas D."/>
            <person name="Held B.W."/>
            <person name="Levasseur A."/>
            <person name="Lombard V."/>
            <person name="Morin E."/>
            <person name="Otillar R."/>
            <person name="Lindquist E.A."/>
            <person name="Sun H."/>
            <person name="LaButti K.M."/>
            <person name="Schmutz J."/>
            <person name="Jabbour D."/>
            <person name="Luo H."/>
            <person name="Baker S.E."/>
            <person name="Pisabarro A.G."/>
            <person name="Walton J.D."/>
            <person name="Blanchette R.A."/>
            <person name="Henrissat B."/>
            <person name="Martin F."/>
            <person name="Cullen D."/>
            <person name="Hibbett D.S."/>
            <person name="Grigoriev I.V."/>
        </authorList>
    </citation>
    <scope>NUCLEOTIDE SEQUENCE [LARGE SCALE GENOMIC DNA]</scope>
    <source>
        <strain evidence="3">MUCL 33604</strain>
    </source>
</reference>
<keyword evidence="3" id="KW-1185">Reference proteome</keyword>
<dbReference type="HOGENOM" id="CLU_457131_0_0_1"/>
<sequence length="568" mass="64323">MTAPAFPNSGSRRDSNLIGLEASDVLTPVDEATSSDSESDILLVSETATLNDNIELDSHVRAGGVTRPLGESMLTMKTQRPWPRINTFPQFAWARIRGVPPASIFRLQDQLLFLILSHLPYDSIFSLLFVSYRLHVIVFHVLFEYHELDKENGHSLGPPDLSTLSIRLTCPPTFQGVKLLCISPCVTALESLHCYFDKGTKHSLPGVLRLVRRMSYVHEASLYFTKEGLQEFSPQSLLQLLGSLSKKKTTSLYVWAVSCDPSTFEHPSYQTRISSKAPPLRSLISLDIGHPSLLMQPLLNWTIETMKLSPIKHLYLNCQDFPPSFRWSHVLSSLPTRNLDTISIRFASLRYRDLAGFLLRHNNISSLEFSQCNVTFDSTIPEPPFPTNHFAHLISVQAEATTISHLISNPASIPQLQYFTIRIPQPESMNLAEDLRVARELAGTLRLVFERIRQRRRYQSVTLIFQGVDAFSSMITNREGADDGSLWPDFISSILIFPNFDQVLCFDSMRSLMPQALRFFPSLVSFVLYYHHFISDQGYGLIQSIADVCPSILRINVGITHRQIQRRV</sequence>
<dbReference type="InterPro" id="IPR001810">
    <property type="entry name" value="F-box_dom"/>
</dbReference>
<accession>A0A067QJV2</accession>
<name>A0A067QJV2_9AGAM</name>
<evidence type="ECO:0000259" key="1">
    <source>
        <dbReference type="PROSITE" id="PS50181"/>
    </source>
</evidence>
<dbReference type="PROSITE" id="PS50181">
    <property type="entry name" value="FBOX"/>
    <property type="match status" value="1"/>
</dbReference>
<dbReference type="EMBL" id="KL197710">
    <property type="protein sequence ID" value="KDQ62891.1"/>
    <property type="molecule type" value="Genomic_DNA"/>
</dbReference>